<dbReference type="OrthoDB" id="360839at2759"/>
<name>A0A642UFF7_DIURU</name>
<evidence type="ECO:0000256" key="6">
    <source>
        <dbReference type="ARBA" id="ARBA00022824"/>
    </source>
</evidence>
<gene>
    <name evidence="19" type="ORF">DIURU_004907</name>
</gene>
<comment type="caution">
    <text evidence="19">The sequence shown here is derived from an EMBL/GenBank/DDBJ whole genome shotgun (WGS) entry which is preliminary data.</text>
</comment>
<evidence type="ECO:0000256" key="14">
    <source>
        <dbReference type="PIRSR" id="PIRSR627057-2"/>
    </source>
</evidence>
<dbReference type="AlphaFoldDB" id="A0A642UFF7"/>
<keyword evidence="4 14" id="KW-0479">Metal-binding</keyword>
<evidence type="ECO:0000256" key="11">
    <source>
        <dbReference type="ARBA" id="ARBA00044456"/>
    </source>
</evidence>
<dbReference type="Pfam" id="PF01435">
    <property type="entry name" value="Peptidase_M48"/>
    <property type="match status" value="1"/>
</dbReference>
<feature type="active site" description="Proton donor" evidence="13">
    <location>
        <position position="383"/>
    </location>
</feature>
<keyword evidence="5 15" id="KW-0378">Hydrolase</keyword>
<dbReference type="Pfam" id="PF16491">
    <property type="entry name" value="Peptidase_M48_N"/>
    <property type="match status" value="1"/>
</dbReference>
<dbReference type="GO" id="GO:0005789">
    <property type="term" value="C:endoplasmic reticulum membrane"/>
    <property type="evidence" value="ECO:0007669"/>
    <property type="project" value="UniProtKB-SubCell"/>
</dbReference>
<dbReference type="GO" id="GO:0004222">
    <property type="term" value="F:metalloendopeptidase activity"/>
    <property type="evidence" value="ECO:0007669"/>
    <property type="project" value="UniProtKB-UniRule"/>
</dbReference>
<dbReference type="InterPro" id="IPR027057">
    <property type="entry name" value="CAXX_Prtase_1"/>
</dbReference>
<dbReference type="InterPro" id="IPR001915">
    <property type="entry name" value="Peptidase_M48"/>
</dbReference>
<evidence type="ECO:0000259" key="18">
    <source>
        <dbReference type="Pfam" id="PF16491"/>
    </source>
</evidence>
<feature type="transmembrane region" description="Helical" evidence="15">
    <location>
        <begin position="164"/>
        <end position="186"/>
    </location>
</feature>
<evidence type="ECO:0000256" key="9">
    <source>
        <dbReference type="ARBA" id="ARBA00023049"/>
    </source>
</evidence>
<evidence type="ECO:0000256" key="12">
    <source>
        <dbReference type="ARBA" id="ARBA00060927"/>
    </source>
</evidence>
<feature type="binding site" evidence="14">
    <location>
        <position position="379"/>
    </location>
    <ligand>
        <name>Zn(2+)</name>
        <dbReference type="ChEBI" id="CHEBI:29105"/>
        <note>catalytic</note>
    </ligand>
</feature>
<dbReference type="GeneID" id="54783558"/>
<evidence type="ECO:0000256" key="5">
    <source>
        <dbReference type="ARBA" id="ARBA00022801"/>
    </source>
</evidence>
<dbReference type="GO" id="GO:0071586">
    <property type="term" value="P:CAAX-box protein processing"/>
    <property type="evidence" value="ECO:0007669"/>
    <property type="project" value="UniProtKB-UniRule"/>
</dbReference>
<comment type="caution">
    <text evidence="15">Lacks conserved residue(s) required for the propagation of feature annotation.</text>
</comment>
<keyword evidence="10 15" id="KW-0472">Membrane</keyword>
<dbReference type="OMA" id="FVIEEKF"/>
<keyword evidence="9 15" id="KW-0482">Metalloprotease</keyword>
<comment type="similarity">
    <text evidence="12 15">Belongs to the peptidase M48A family.</text>
</comment>
<evidence type="ECO:0000256" key="15">
    <source>
        <dbReference type="RuleBase" id="RU366005"/>
    </source>
</evidence>
<evidence type="ECO:0000256" key="4">
    <source>
        <dbReference type="ARBA" id="ARBA00022723"/>
    </source>
</evidence>
<evidence type="ECO:0000256" key="1">
    <source>
        <dbReference type="ARBA" id="ARBA00004477"/>
    </source>
</evidence>
<dbReference type="InterPro" id="IPR032456">
    <property type="entry name" value="Peptidase_M48_N"/>
</dbReference>
<evidence type="ECO:0000313" key="19">
    <source>
        <dbReference type="EMBL" id="KAA8898053.1"/>
    </source>
</evidence>
<reference evidence="19 20" key="1">
    <citation type="submission" date="2019-07" db="EMBL/GenBank/DDBJ databases">
        <title>Genome assembly of two rare yeast pathogens: Diutina rugosa and Trichomonascus ciferrii.</title>
        <authorList>
            <person name="Mixao V."/>
            <person name="Saus E."/>
            <person name="Hansen A."/>
            <person name="Lass-Flor C."/>
            <person name="Gabaldon T."/>
        </authorList>
    </citation>
    <scope>NUCLEOTIDE SEQUENCE [LARGE SCALE GENOMIC DNA]</scope>
    <source>
        <strain evidence="19 20">CBS 613</strain>
    </source>
</reference>
<keyword evidence="6 15" id="KW-0256">Endoplasmic reticulum</keyword>
<evidence type="ECO:0000256" key="2">
    <source>
        <dbReference type="ARBA" id="ARBA00022670"/>
    </source>
</evidence>
<dbReference type="RefSeq" id="XP_034010310.1">
    <property type="nucleotide sequence ID" value="XM_034157831.1"/>
</dbReference>
<keyword evidence="7 14" id="KW-0862">Zinc</keyword>
<keyword evidence="20" id="KW-1185">Reference proteome</keyword>
<evidence type="ECO:0000256" key="7">
    <source>
        <dbReference type="ARBA" id="ARBA00022833"/>
    </source>
</evidence>
<accession>A0A642UFF7</accession>
<evidence type="ECO:0000256" key="13">
    <source>
        <dbReference type="PIRSR" id="PIRSR627057-1"/>
    </source>
</evidence>
<dbReference type="EC" id="3.4.24.84" evidence="15"/>
<feature type="compositionally biased region" description="Basic and acidic residues" evidence="16">
    <location>
        <begin position="459"/>
        <end position="479"/>
    </location>
</feature>
<dbReference type="Gene3D" id="3.30.2010.10">
    <property type="entry name" value="Metalloproteases ('zincins'), catalytic domain"/>
    <property type="match status" value="1"/>
</dbReference>
<dbReference type="PANTHER" id="PTHR10120">
    <property type="entry name" value="CAAX PRENYL PROTEASE 1"/>
    <property type="match status" value="1"/>
</dbReference>
<feature type="active site" evidence="13">
    <location>
        <position position="301"/>
    </location>
</feature>
<protein>
    <recommendedName>
        <fullName evidence="15">CAAX prenyl protease</fullName>
        <ecNumber evidence="15">3.4.24.84</ecNumber>
    </recommendedName>
</protein>
<comment type="cofactor">
    <cofactor evidence="14 15">
        <name>Zn(2+)</name>
        <dbReference type="ChEBI" id="CHEBI:29105"/>
    </cofactor>
    <text evidence="14 15">Binds 1 zinc ion per subunit.</text>
</comment>
<dbReference type="GO" id="GO:0046872">
    <property type="term" value="F:metal ion binding"/>
    <property type="evidence" value="ECO:0007669"/>
    <property type="project" value="UniProtKB-UniRule"/>
</dbReference>
<dbReference type="VEuPathDB" id="FungiDB:DIURU_004907"/>
<organism evidence="19 20">
    <name type="scientific">Diutina rugosa</name>
    <name type="common">Yeast</name>
    <name type="synonym">Candida rugosa</name>
    <dbReference type="NCBI Taxonomy" id="5481"/>
    <lineage>
        <taxon>Eukaryota</taxon>
        <taxon>Fungi</taxon>
        <taxon>Dikarya</taxon>
        <taxon>Ascomycota</taxon>
        <taxon>Saccharomycotina</taxon>
        <taxon>Pichiomycetes</taxon>
        <taxon>Debaryomycetaceae</taxon>
        <taxon>Diutina</taxon>
    </lineage>
</organism>
<sequence>MWGLNHSLALLDNRDIPWKQVIVGITLGNFVFQRYLDYRQYQVLKRKTPPATLKAEITQENFDKSQDYSRSKMKFKWLASTFSVVVDLIEIKYNLIAKFWSIGGSLLTKLSPILPSFMGGPITQSLCYLFVSSVAHSLLELPFDYYENFVVEDRYGFNKMTPKLFFTDFIKTYFVTAALVVPLVSAFLKIVDHFGSNFILYATGLFLVFTLVVQTVYPTFIAPLFNKFEPLEEGELKIAIENLAKEQKFPLTKLYKIDGSKRSAHSNAYFVGLPWSKQIVLYDTLIDHSTTAEVVAVLAHEIGHWKLSHLPKMLAYSQASLAFTFTLFNGFINNGSLYEAFGFNTTRPVIIGFSLFSYLFQPVQAITTFITHLLSRKHEYEADNYAKKCGFEKDLSSSLIKLTNENLSYVEAYWLYSAYHRSHPLLSERLAALNYVPSGKVGKGISPLKQQEEEAQEQLLKKDDEKIKQREKADGLKME</sequence>
<comment type="catalytic activity">
    <reaction evidence="11 15">
        <text>Hydrolyzes the peptide bond -P2-(S-farnesyl or geranylgeranyl)C-P1'-P2'-P3'-COOH where P1' and P2' are amino acids with aliphatic side chains and P3' is any C-terminal residue.</text>
        <dbReference type="EC" id="3.4.24.84"/>
    </reaction>
</comment>
<comment type="function">
    <text evidence="15">Proteolytically removes the C-terminal three residues of farnesylated proteins.</text>
</comment>
<evidence type="ECO:0000256" key="3">
    <source>
        <dbReference type="ARBA" id="ARBA00022692"/>
    </source>
</evidence>
<feature type="transmembrane region" description="Helical" evidence="15">
    <location>
        <begin position="198"/>
        <end position="217"/>
    </location>
</feature>
<keyword evidence="8 15" id="KW-1133">Transmembrane helix</keyword>
<feature type="region of interest" description="Disordered" evidence="16">
    <location>
        <begin position="441"/>
        <end position="479"/>
    </location>
</feature>
<feature type="domain" description="CAAX prenyl protease 1 N-terminal" evidence="18">
    <location>
        <begin position="40"/>
        <end position="227"/>
    </location>
</feature>
<proteinExistence type="inferred from homology"/>
<dbReference type="Proteomes" id="UP000449547">
    <property type="component" value="Unassembled WGS sequence"/>
</dbReference>
<feature type="binding site" evidence="14">
    <location>
        <position position="300"/>
    </location>
    <ligand>
        <name>Zn(2+)</name>
        <dbReference type="ChEBI" id="CHEBI:29105"/>
        <note>catalytic</note>
    </ligand>
</feature>
<comment type="subcellular location">
    <subcellularLocation>
        <location evidence="1 15">Endoplasmic reticulum membrane</location>
        <topology evidence="1 15">Multi-pass membrane protein</topology>
    </subcellularLocation>
</comment>
<evidence type="ECO:0000256" key="10">
    <source>
        <dbReference type="ARBA" id="ARBA00023136"/>
    </source>
</evidence>
<keyword evidence="2 15" id="KW-0645">Protease</keyword>
<feature type="domain" description="Peptidase M48" evidence="17">
    <location>
        <begin position="230"/>
        <end position="435"/>
    </location>
</feature>
<evidence type="ECO:0000256" key="16">
    <source>
        <dbReference type="SAM" id="MobiDB-lite"/>
    </source>
</evidence>
<evidence type="ECO:0000259" key="17">
    <source>
        <dbReference type="Pfam" id="PF01435"/>
    </source>
</evidence>
<dbReference type="CDD" id="cd07343">
    <property type="entry name" value="M48A_Zmpste24p_like"/>
    <property type="match status" value="1"/>
</dbReference>
<evidence type="ECO:0000256" key="8">
    <source>
        <dbReference type="ARBA" id="ARBA00022989"/>
    </source>
</evidence>
<dbReference type="EMBL" id="SWFT01000149">
    <property type="protein sequence ID" value="KAA8898053.1"/>
    <property type="molecule type" value="Genomic_DNA"/>
</dbReference>
<feature type="binding site" evidence="14">
    <location>
        <position position="304"/>
    </location>
    <ligand>
        <name>Zn(2+)</name>
        <dbReference type="ChEBI" id="CHEBI:29105"/>
        <note>catalytic</note>
    </ligand>
</feature>
<keyword evidence="3 15" id="KW-0812">Transmembrane</keyword>
<dbReference type="FunFam" id="3.30.2010.10:FF:000002">
    <property type="entry name" value="CAAX prenyl protease"/>
    <property type="match status" value="1"/>
</dbReference>
<evidence type="ECO:0000313" key="20">
    <source>
        <dbReference type="Proteomes" id="UP000449547"/>
    </source>
</evidence>